<dbReference type="Gene3D" id="1.10.287.1060">
    <property type="entry name" value="ESAT-6-like"/>
    <property type="match status" value="1"/>
</dbReference>
<proteinExistence type="predicted"/>
<dbReference type="SUPFAM" id="SSF140453">
    <property type="entry name" value="EsxAB dimer-like"/>
    <property type="match status" value="1"/>
</dbReference>
<evidence type="ECO:0000313" key="3">
    <source>
        <dbReference type="Proteomes" id="UP001550535"/>
    </source>
</evidence>
<dbReference type="InterPro" id="IPR036689">
    <property type="entry name" value="ESAT-6-like_sf"/>
</dbReference>
<sequence>MRVDTDLLRALTPELAAIADTAQGELTRLKQRLAAEGECWGDDEPGRVFGDSYEPAAEKGVTGFENLVHNLRGMSSSVADSGEVLQDQDRNLGSQLRNQDPFRSDPVGSGPFEQPRWQSPAPYRPVSTPNAADSNPARNSASPTSAYDPTAAVNNPAAAADNPTAAQENEQPGYQPASNPAAPGRPNPGDYSSPDDPGFTGQESYPNANPTPSVPDPATPIARGSVPAARTPAAAAPTTPPTADSPSAAAPKPGAPQPSVGQRTPETRWTRPPTDSPWMRNTPGTPWSRGAGAPSQGQAFPPRRKDPQPGGAKSGKPGKDAKERKKPVPAKAKRSRIRTDPSAVAAAQELAARHGLRITGFDTSGVRRPTVDQIAAAIDGILGKYPFIELAGIEITDLRDGAVSRVVLDRADDEENEQVSGGWILLDRVTLANPALLAEKVENAVRAGERVAGSAERPMYSTIVRDLGRILEAGTAPRVRRSAHRSLLMEYQRISGPWGREDTMATIVRGYRKWRAQLIRACFHGGRFDPRAAMAEAFTEVELLGEGASGPAKVLHRLVVEHARGRSSA</sequence>
<organism evidence="2 3">
    <name type="scientific">Nocardia niwae</name>
    <dbReference type="NCBI Taxonomy" id="626084"/>
    <lineage>
        <taxon>Bacteria</taxon>
        <taxon>Bacillati</taxon>
        <taxon>Actinomycetota</taxon>
        <taxon>Actinomycetes</taxon>
        <taxon>Mycobacteriales</taxon>
        <taxon>Nocardiaceae</taxon>
        <taxon>Nocardia</taxon>
    </lineage>
</organism>
<evidence type="ECO:0000256" key="1">
    <source>
        <dbReference type="SAM" id="MobiDB-lite"/>
    </source>
</evidence>
<gene>
    <name evidence="2" type="ORF">ABZ507_00660</name>
</gene>
<feature type="compositionally biased region" description="Low complexity" evidence="1">
    <location>
        <begin position="225"/>
        <end position="252"/>
    </location>
</feature>
<evidence type="ECO:0008006" key="4">
    <source>
        <dbReference type="Google" id="ProtNLM"/>
    </source>
</evidence>
<comment type="caution">
    <text evidence="2">The sequence shown here is derived from an EMBL/GenBank/DDBJ whole genome shotgun (WGS) entry which is preliminary data.</text>
</comment>
<reference evidence="2 3" key="1">
    <citation type="submission" date="2024-06" db="EMBL/GenBank/DDBJ databases">
        <title>The Natural Products Discovery Center: Release of the First 8490 Sequenced Strains for Exploring Actinobacteria Biosynthetic Diversity.</title>
        <authorList>
            <person name="Kalkreuter E."/>
            <person name="Kautsar S.A."/>
            <person name="Yang D."/>
            <person name="Bader C.D."/>
            <person name="Teijaro C.N."/>
            <person name="Fluegel L."/>
            <person name="Davis C.M."/>
            <person name="Simpson J.R."/>
            <person name="Lauterbach L."/>
            <person name="Steele A.D."/>
            <person name="Gui C."/>
            <person name="Meng S."/>
            <person name="Li G."/>
            <person name="Viehrig K."/>
            <person name="Ye F."/>
            <person name="Su P."/>
            <person name="Kiefer A.F."/>
            <person name="Nichols A."/>
            <person name="Cepeda A.J."/>
            <person name="Yan W."/>
            <person name="Fan B."/>
            <person name="Jiang Y."/>
            <person name="Adhikari A."/>
            <person name="Zheng C.-J."/>
            <person name="Schuster L."/>
            <person name="Cowan T.M."/>
            <person name="Smanski M.J."/>
            <person name="Chevrette M.G."/>
            <person name="De Carvalho L.P.S."/>
            <person name="Shen B."/>
        </authorList>
    </citation>
    <scope>NUCLEOTIDE SEQUENCE [LARGE SCALE GENOMIC DNA]</scope>
    <source>
        <strain evidence="2 3">NPDC019434</strain>
    </source>
</reference>
<feature type="compositionally biased region" description="Polar residues" evidence="1">
    <location>
        <begin position="201"/>
        <end position="211"/>
    </location>
</feature>
<feature type="region of interest" description="Disordered" evidence="1">
    <location>
        <begin position="93"/>
        <end position="343"/>
    </location>
</feature>
<evidence type="ECO:0000313" key="2">
    <source>
        <dbReference type="EMBL" id="MEU2120315.1"/>
    </source>
</evidence>
<dbReference type="RefSeq" id="WP_357989769.1">
    <property type="nucleotide sequence ID" value="NZ_JBEYBR010000001.1"/>
</dbReference>
<feature type="compositionally biased region" description="Low complexity" evidence="1">
    <location>
        <begin position="148"/>
        <end position="166"/>
    </location>
</feature>
<keyword evidence="3" id="KW-1185">Reference proteome</keyword>
<accession>A0ABV2X344</accession>
<name>A0ABV2X344_9NOCA</name>
<protein>
    <recommendedName>
        <fullName evidence="4">DUF222 domain-containing protein</fullName>
    </recommendedName>
</protein>
<feature type="compositionally biased region" description="Polar residues" evidence="1">
    <location>
        <begin position="127"/>
        <end position="147"/>
    </location>
</feature>
<dbReference type="EMBL" id="JBEYBR010000001">
    <property type="protein sequence ID" value="MEU2120315.1"/>
    <property type="molecule type" value="Genomic_DNA"/>
</dbReference>
<feature type="compositionally biased region" description="Basic residues" evidence="1">
    <location>
        <begin position="324"/>
        <end position="336"/>
    </location>
</feature>
<dbReference type="Proteomes" id="UP001550535">
    <property type="component" value="Unassembled WGS sequence"/>
</dbReference>
<feature type="compositionally biased region" description="Polar residues" evidence="1">
    <location>
        <begin position="167"/>
        <end position="178"/>
    </location>
</feature>